<dbReference type="SUPFAM" id="SSF55486">
    <property type="entry name" value="Metalloproteases ('zincins'), catalytic domain"/>
    <property type="match status" value="1"/>
</dbReference>
<accession>W5W0R2</accession>
<dbReference type="Pfam" id="PF11350">
    <property type="entry name" value="DUF3152"/>
    <property type="match status" value="1"/>
</dbReference>
<dbReference type="Proteomes" id="UP000019225">
    <property type="component" value="Chromosome"/>
</dbReference>
<keyword evidence="2" id="KW-0812">Transmembrane</keyword>
<feature type="compositionally biased region" description="Basic and acidic residues" evidence="1">
    <location>
        <begin position="21"/>
        <end position="30"/>
    </location>
</feature>
<evidence type="ECO:0000313" key="4">
    <source>
        <dbReference type="EMBL" id="AHH94380.1"/>
    </source>
</evidence>
<feature type="compositionally biased region" description="Low complexity" evidence="1">
    <location>
        <begin position="128"/>
        <end position="147"/>
    </location>
</feature>
<protein>
    <recommendedName>
        <fullName evidence="3">DUF3152 domain-containing protein</fullName>
    </recommendedName>
</protein>
<evidence type="ECO:0000256" key="1">
    <source>
        <dbReference type="SAM" id="MobiDB-lite"/>
    </source>
</evidence>
<organism evidence="4 5">
    <name type="scientific">Kutzneria albida DSM 43870</name>
    <dbReference type="NCBI Taxonomy" id="1449976"/>
    <lineage>
        <taxon>Bacteria</taxon>
        <taxon>Bacillati</taxon>
        <taxon>Actinomycetota</taxon>
        <taxon>Actinomycetes</taxon>
        <taxon>Pseudonocardiales</taxon>
        <taxon>Pseudonocardiaceae</taxon>
        <taxon>Kutzneria</taxon>
    </lineage>
</organism>
<keyword evidence="2" id="KW-1133">Transmembrane helix</keyword>
<dbReference type="STRING" id="1449976.KALB_1007"/>
<dbReference type="AlphaFoldDB" id="W5W0R2"/>
<proteinExistence type="predicted"/>
<reference evidence="4 5" key="1">
    <citation type="journal article" date="2014" name="BMC Genomics">
        <title>Complete genome sequence of producer of the glycopeptide antibiotic Aculeximycin Kutzneria albida DSM 43870T, a representative of minor genus of Pseudonocardiaceae.</title>
        <authorList>
            <person name="Rebets Y."/>
            <person name="Tokovenko B."/>
            <person name="Lushchyk I."/>
            <person name="Ruckert C."/>
            <person name="Zaburannyi N."/>
            <person name="Bechthold A."/>
            <person name="Kalinowski J."/>
            <person name="Luzhetskyy A."/>
        </authorList>
    </citation>
    <scope>NUCLEOTIDE SEQUENCE [LARGE SCALE GENOMIC DNA]</scope>
    <source>
        <strain evidence="4">DSM 43870</strain>
    </source>
</reference>
<dbReference type="HOGENOM" id="CLU_037318_0_0_11"/>
<dbReference type="InterPro" id="IPR022603">
    <property type="entry name" value="DUF3152"/>
</dbReference>
<feature type="domain" description="DUF3152" evidence="3">
    <location>
        <begin position="161"/>
        <end position="373"/>
    </location>
</feature>
<dbReference type="eggNOG" id="COG5479">
    <property type="taxonomic scope" value="Bacteria"/>
</dbReference>
<name>W5W0R2_9PSEU</name>
<feature type="region of interest" description="Disordered" evidence="1">
    <location>
        <begin position="356"/>
        <end position="384"/>
    </location>
</feature>
<sequence>MACTMGDRACGTLDTVTRTTQEGRDGEGEQPKPPAKVSPIRPAVTRRPPEDRYRSGSRRTSAQPLAASWRPSSQGERPSAGKPARAGGKRGVARFAATYGWRVYALPVLVVVTALVVFNVARAPSDSTTGTEAAGTTTAGPPVATEGKVQPVDPKTGTAVLPPGDAFPQAGTGTWHGVVGDGKKVGTGPKLYHYGIAVEDGIDPAAYGGDDAFAKTVESILSDSRSWVGQGTISLQRVGPEFKDPDFIVSLTTPNTDHRPDMCGFQIQFEASCWNPSQGRVVINLARWVRGAAAFNGDMGLYRQYAINHEVGHVFGNNHRGCETQDGLAPVMMQQTFGVSDDYVWQLNQVDPFNKSAVPKDGKTCKPNAWPNPQSVPGAQQPTQ</sequence>
<keyword evidence="2" id="KW-0472">Membrane</keyword>
<dbReference type="KEGG" id="kal:KALB_1007"/>
<keyword evidence="5" id="KW-1185">Reference proteome</keyword>
<feature type="region of interest" description="Disordered" evidence="1">
    <location>
        <begin position="124"/>
        <end position="153"/>
    </location>
</feature>
<feature type="transmembrane region" description="Helical" evidence="2">
    <location>
        <begin position="99"/>
        <end position="121"/>
    </location>
</feature>
<feature type="compositionally biased region" description="Polar residues" evidence="1">
    <location>
        <begin position="371"/>
        <end position="384"/>
    </location>
</feature>
<feature type="region of interest" description="Disordered" evidence="1">
    <location>
        <begin position="1"/>
        <end position="89"/>
    </location>
</feature>
<feature type="compositionally biased region" description="Low complexity" evidence="1">
    <location>
        <begin position="77"/>
        <end position="86"/>
    </location>
</feature>
<dbReference type="EMBL" id="CP007155">
    <property type="protein sequence ID" value="AHH94380.1"/>
    <property type="molecule type" value="Genomic_DNA"/>
</dbReference>
<dbReference type="PATRIC" id="fig|1449976.3.peg.1010"/>
<gene>
    <name evidence="4" type="ORF">KALB_1007</name>
</gene>
<evidence type="ECO:0000259" key="3">
    <source>
        <dbReference type="Pfam" id="PF11350"/>
    </source>
</evidence>
<evidence type="ECO:0000256" key="2">
    <source>
        <dbReference type="SAM" id="Phobius"/>
    </source>
</evidence>
<evidence type="ECO:0000313" key="5">
    <source>
        <dbReference type="Proteomes" id="UP000019225"/>
    </source>
</evidence>